<reference evidence="12" key="1">
    <citation type="submission" date="2025-04" db="UniProtKB">
        <authorList>
            <consortium name="RefSeq"/>
        </authorList>
    </citation>
    <scope>IDENTIFICATION</scope>
    <source>
        <tissue evidence="12">Whole insect</tissue>
    </source>
</reference>
<evidence type="ECO:0000256" key="2">
    <source>
        <dbReference type="ARBA" id="ARBA00010869"/>
    </source>
</evidence>
<dbReference type="KEGG" id="dvv:114333761"/>
<dbReference type="PANTHER" id="PTHR48078:SF19">
    <property type="entry name" value="ACT DOMAIN-CONTAINING PROTEIN"/>
    <property type="match status" value="1"/>
</dbReference>
<dbReference type="GO" id="GO:0006565">
    <property type="term" value="P:L-serine catabolic process"/>
    <property type="evidence" value="ECO:0007669"/>
    <property type="project" value="TreeGrafter"/>
</dbReference>
<dbReference type="EC" id="4.3.1.17" evidence="3"/>
<evidence type="ECO:0000256" key="4">
    <source>
        <dbReference type="ARBA" id="ARBA00022898"/>
    </source>
</evidence>
<evidence type="ECO:0000256" key="1">
    <source>
        <dbReference type="ARBA" id="ARBA00001933"/>
    </source>
</evidence>
<accession>A0A6P7FTB7</accession>
<dbReference type="GO" id="GO:0009097">
    <property type="term" value="P:isoleucine biosynthetic process"/>
    <property type="evidence" value="ECO:0007669"/>
    <property type="project" value="TreeGrafter"/>
</dbReference>
<dbReference type="InterPro" id="IPR036052">
    <property type="entry name" value="TrpB-like_PALP_sf"/>
</dbReference>
<organism evidence="12">
    <name type="scientific">Diabrotica virgifera virgifera</name>
    <name type="common">western corn rootworm</name>
    <dbReference type="NCBI Taxonomy" id="50390"/>
    <lineage>
        <taxon>Eukaryota</taxon>
        <taxon>Metazoa</taxon>
        <taxon>Ecdysozoa</taxon>
        <taxon>Arthropoda</taxon>
        <taxon>Hexapoda</taxon>
        <taxon>Insecta</taxon>
        <taxon>Pterygota</taxon>
        <taxon>Neoptera</taxon>
        <taxon>Endopterygota</taxon>
        <taxon>Coleoptera</taxon>
        <taxon>Polyphaga</taxon>
        <taxon>Cucujiformia</taxon>
        <taxon>Chrysomeloidea</taxon>
        <taxon>Chrysomelidae</taxon>
        <taxon>Galerucinae</taxon>
        <taxon>Diabroticina</taxon>
        <taxon>Diabroticites</taxon>
        <taxon>Diabrotica</taxon>
    </lineage>
</organism>
<sequence>MNMNKRDDCFCPKSLLSKQNNPEVTTSNFTSSNQPVSRSTVNADDIDIDAIEEVPDEFCNPDSPVIVSFDEVKKAEEAIKDGVVHTPFARSYHLSKLFGMEIYLKYDFKQITGSFKDRGARYACLNLTDEQRRAGVITASAGNHAQAMSYHGTSLGVPVTVVMPVTSPIMKITKCRDYGSNVILKGKHYGEARKVALYLAKKHNMVFINGYDHPNVIAGQGSVGMEICRDLPDVDVVVVPTGGGGLLSGICVAVKGMNPQSKIIAVEAERAAGFKNAMDHGRPTDTTILPSLADGLSVPCVGYNAFATAQPHIEKVISLKENCIALGILRLVEMEKVVVEGSGASGVAAILGGHLNEYKGKKIAIVLSGGNIDTSVLGRVLERGLAADGRYIKVKVTVRDRAGGVSELLTDISDNGVGIKHVMHERAWVTSDVYSVLVKCILETRDYQHSLDLKEALHKKYDLVEFVDFPSAPPGTVPC</sequence>
<evidence type="ECO:0000256" key="3">
    <source>
        <dbReference type="ARBA" id="ARBA00012093"/>
    </source>
</evidence>
<comment type="catalytic activity">
    <reaction evidence="8">
        <text>L-serine = pyruvate + NH4(+)</text>
        <dbReference type="Rhea" id="RHEA:19169"/>
        <dbReference type="ChEBI" id="CHEBI:15361"/>
        <dbReference type="ChEBI" id="CHEBI:28938"/>
        <dbReference type="ChEBI" id="CHEBI:33384"/>
        <dbReference type="EC" id="4.3.1.17"/>
    </reaction>
</comment>
<dbReference type="InterPro" id="IPR050147">
    <property type="entry name" value="Ser/Thr_Dehydratase"/>
</dbReference>
<dbReference type="OrthoDB" id="4418812at2759"/>
<comment type="similarity">
    <text evidence="2">Belongs to the serine/threonine dehydratase family.</text>
</comment>
<dbReference type="InterPro" id="IPR000634">
    <property type="entry name" value="Ser/Thr_deHydtase_PyrdxlP-BS"/>
</dbReference>
<dbReference type="Pfam" id="PF00291">
    <property type="entry name" value="PALP"/>
    <property type="match status" value="1"/>
</dbReference>
<dbReference type="InterPro" id="IPR001926">
    <property type="entry name" value="TrpB-like_PALP"/>
</dbReference>
<dbReference type="GO" id="GO:0003941">
    <property type="term" value="F:L-serine ammonia-lyase activity"/>
    <property type="evidence" value="ECO:0007669"/>
    <property type="project" value="UniProtKB-EC"/>
</dbReference>
<dbReference type="RefSeq" id="XP_028139556.1">
    <property type="nucleotide sequence ID" value="XM_028283755.1"/>
</dbReference>
<protein>
    <recommendedName>
        <fullName evidence="3">L-serine ammonia-lyase</fullName>
        <ecNumber evidence="3">4.3.1.17</ecNumber>
    </recommendedName>
    <alternativeName>
        <fullName evidence="6">L-serine deaminase</fullName>
    </alternativeName>
    <alternativeName>
        <fullName evidence="7">L-threonine dehydratase</fullName>
    </alternativeName>
</protein>
<keyword evidence="5" id="KW-0456">Lyase</keyword>
<evidence type="ECO:0000256" key="8">
    <source>
        <dbReference type="ARBA" id="ARBA00049406"/>
    </source>
</evidence>
<dbReference type="CDD" id="cd04886">
    <property type="entry name" value="ACT_ThrD-II-like"/>
    <property type="match status" value="1"/>
</dbReference>
<evidence type="ECO:0000313" key="11">
    <source>
        <dbReference type="Proteomes" id="UP001652700"/>
    </source>
</evidence>
<evidence type="ECO:0000256" key="7">
    <source>
        <dbReference type="ARBA" id="ARBA00042605"/>
    </source>
</evidence>
<dbReference type="Gene3D" id="3.40.50.1100">
    <property type="match status" value="2"/>
</dbReference>
<dbReference type="GO" id="GO:0004794">
    <property type="term" value="F:threonine deaminase activity"/>
    <property type="evidence" value="ECO:0007669"/>
    <property type="project" value="TreeGrafter"/>
</dbReference>
<dbReference type="FunFam" id="3.40.50.1100:FF:000007">
    <property type="entry name" value="L-threonine dehydratase catabolic TdcB"/>
    <property type="match status" value="1"/>
</dbReference>
<dbReference type="EnsemblMetazoa" id="XM_028283755.2">
    <property type="protein sequence ID" value="XP_028139556.1"/>
    <property type="gene ID" value="LOC114333761"/>
</dbReference>
<evidence type="ECO:0000256" key="6">
    <source>
        <dbReference type="ARBA" id="ARBA00041766"/>
    </source>
</evidence>
<dbReference type="CDD" id="cd01562">
    <property type="entry name" value="Thr-dehyd"/>
    <property type="match status" value="1"/>
</dbReference>
<dbReference type="InParanoid" id="A0A6P7FTB7"/>
<dbReference type="GO" id="GO:0006567">
    <property type="term" value="P:L-threonine catabolic process"/>
    <property type="evidence" value="ECO:0007669"/>
    <property type="project" value="TreeGrafter"/>
</dbReference>
<evidence type="ECO:0000313" key="10">
    <source>
        <dbReference type="EnsemblMetazoa" id="XP_028139556.1"/>
    </source>
</evidence>
<name>A0A6P7FTB7_DIAVI</name>
<dbReference type="PANTHER" id="PTHR48078">
    <property type="entry name" value="THREONINE DEHYDRATASE, MITOCHONDRIAL-RELATED"/>
    <property type="match status" value="1"/>
</dbReference>
<dbReference type="GO" id="GO:0030170">
    <property type="term" value="F:pyridoxal phosphate binding"/>
    <property type="evidence" value="ECO:0007669"/>
    <property type="project" value="InterPro"/>
</dbReference>
<keyword evidence="4" id="KW-0663">Pyridoxal phosphate</keyword>
<evidence type="ECO:0000256" key="5">
    <source>
        <dbReference type="ARBA" id="ARBA00023239"/>
    </source>
</evidence>
<dbReference type="GeneID" id="114333761"/>
<proteinExistence type="inferred from homology"/>
<dbReference type="AlphaFoldDB" id="A0A6P7FTB7"/>
<reference evidence="10" key="2">
    <citation type="submission" date="2025-05" db="UniProtKB">
        <authorList>
            <consortium name="EnsemblMetazoa"/>
        </authorList>
    </citation>
    <scope>IDENTIFICATION</scope>
</reference>
<feature type="domain" description="Tryptophan synthase beta chain-like PALP" evidence="9">
    <location>
        <begin position="80"/>
        <end position="369"/>
    </location>
</feature>
<dbReference type="SUPFAM" id="SSF53686">
    <property type="entry name" value="Tryptophan synthase beta subunit-like PLP-dependent enzymes"/>
    <property type="match status" value="1"/>
</dbReference>
<dbReference type="Proteomes" id="UP001652700">
    <property type="component" value="Unplaced"/>
</dbReference>
<dbReference type="PROSITE" id="PS00165">
    <property type="entry name" value="DEHYDRATASE_SER_THR"/>
    <property type="match status" value="1"/>
</dbReference>
<gene>
    <name evidence="12" type="primary">LOC114333761</name>
</gene>
<keyword evidence="11" id="KW-1185">Reference proteome</keyword>
<evidence type="ECO:0000259" key="9">
    <source>
        <dbReference type="Pfam" id="PF00291"/>
    </source>
</evidence>
<comment type="cofactor">
    <cofactor evidence="1">
        <name>pyridoxal 5'-phosphate</name>
        <dbReference type="ChEBI" id="CHEBI:597326"/>
    </cofactor>
</comment>
<evidence type="ECO:0000313" key="12">
    <source>
        <dbReference type="RefSeq" id="XP_028139556.1"/>
    </source>
</evidence>
<dbReference type="InterPro" id="IPR044561">
    <property type="entry name" value="ACT_ThrD-II-like"/>
</dbReference>